<dbReference type="Proteomes" id="UP000028545">
    <property type="component" value="Unassembled WGS sequence"/>
</dbReference>
<sequence length="389" mass="42869">MAKDLTTTVYEPIQPQGLALSLLAVTIAFTILSTIVVVLRFYVRLSLHAFAVEDWLMLAGYVVNIGHNAAVIVLAYSGIGSHDEIITVGMQYKMGLWTIIWQFLYVLDGALIKSSIIWTLLRLAKNLKKIYTRILWALFALTWAVWQISWPVAIFQCKPVSAAWGKPGDCASGQTVILNVSYFVSAANIFTDISTTLVPIFLLRHLQMPKKVKLLTMGILSLGVAASVATTIRITYTWAYTAPSERFYTIGYVVLLTVLECDLGIIAGSMPMLRRLLRGILPSYNASNKTPGRSRDVNLVTIGGTGGNGRRTHMKLSNAGNNRNDGDQDHHFQDKESNGDGESTRHIIHITREVEQDSASAQGIPINQFHTSVSGISRCNHGQGYEEAV</sequence>
<gene>
    <name evidence="9" type="ORF">SAPIO_CDS8724</name>
</gene>
<comment type="similarity">
    <text evidence="5">Belongs to the SAT4 family.</text>
</comment>
<keyword evidence="4 7" id="KW-0472">Membrane</keyword>
<dbReference type="InterPro" id="IPR049326">
    <property type="entry name" value="Rhodopsin_dom_fungi"/>
</dbReference>
<dbReference type="GeneID" id="27727796"/>
<evidence type="ECO:0000256" key="5">
    <source>
        <dbReference type="ARBA" id="ARBA00038359"/>
    </source>
</evidence>
<dbReference type="AlphaFoldDB" id="A0A084FYV3"/>
<organism evidence="9 10">
    <name type="scientific">Pseudallescheria apiosperma</name>
    <name type="common">Scedosporium apiospermum</name>
    <dbReference type="NCBI Taxonomy" id="563466"/>
    <lineage>
        <taxon>Eukaryota</taxon>
        <taxon>Fungi</taxon>
        <taxon>Dikarya</taxon>
        <taxon>Ascomycota</taxon>
        <taxon>Pezizomycotina</taxon>
        <taxon>Sordariomycetes</taxon>
        <taxon>Hypocreomycetidae</taxon>
        <taxon>Microascales</taxon>
        <taxon>Microascaceae</taxon>
        <taxon>Scedosporium</taxon>
    </lineage>
</organism>
<dbReference type="RefSeq" id="XP_016640064.1">
    <property type="nucleotide sequence ID" value="XM_016790304.1"/>
</dbReference>
<dbReference type="OMA" id="WAYTAPS"/>
<feature type="transmembrane region" description="Helical" evidence="7">
    <location>
        <begin position="214"/>
        <end position="236"/>
    </location>
</feature>
<evidence type="ECO:0000313" key="10">
    <source>
        <dbReference type="Proteomes" id="UP000028545"/>
    </source>
</evidence>
<dbReference type="InterPro" id="IPR052337">
    <property type="entry name" value="SAT4-like"/>
</dbReference>
<evidence type="ECO:0000259" key="8">
    <source>
        <dbReference type="Pfam" id="PF20684"/>
    </source>
</evidence>
<keyword evidence="3 7" id="KW-1133">Transmembrane helix</keyword>
<feature type="transmembrane region" description="Helical" evidence="7">
    <location>
        <begin position="176"/>
        <end position="202"/>
    </location>
</feature>
<dbReference type="PANTHER" id="PTHR33048">
    <property type="entry name" value="PTH11-LIKE INTEGRAL MEMBRANE PROTEIN (AFU_ORTHOLOGUE AFUA_5G11245)"/>
    <property type="match status" value="1"/>
</dbReference>
<evidence type="ECO:0000256" key="4">
    <source>
        <dbReference type="ARBA" id="ARBA00023136"/>
    </source>
</evidence>
<dbReference type="KEGG" id="sapo:SAPIO_CDS8724"/>
<comment type="subcellular location">
    <subcellularLocation>
        <location evidence="1">Membrane</location>
        <topology evidence="1">Multi-pass membrane protein</topology>
    </subcellularLocation>
</comment>
<evidence type="ECO:0000256" key="3">
    <source>
        <dbReference type="ARBA" id="ARBA00022989"/>
    </source>
</evidence>
<name>A0A084FYV3_PSEDA</name>
<comment type="caution">
    <text evidence="9">The sequence shown here is derived from an EMBL/GenBank/DDBJ whole genome shotgun (WGS) entry which is preliminary data.</text>
</comment>
<dbReference type="Pfam" id="PF20684">
    <property type="entry name" value="Fung_rhodopsin"/>
    <property type="match status" value="1"/>
</dbReference>
<dbReference type="VEuPathDB" id="FungiDB:SAPIO_CDS8724"/>
<dbReference type="OrthoDB" id="3897607at2759"/>
<dbReference type="PANTHER" id="PTHR33048:SF15">
    <property type="entry name" value="INTEGRAL MEMBRANE PROTEIN"/>
    <property type="match status" value="1"/>
</dbReference>
<feature type="compositionally biased region" description="Basic and acidic residues" evidence="6">
    <location>
        <begin position="324"/>
        <end position="342"/>
    </location>
</feature>
<feature type="transmembrane region" description="Helical" evidence="7">
    <location>
        <begin position="99"/>
        <end position="121"/>
    </location>
</feature>
<keyword evidence="2 7" id="KW-0812">Transmembrane</keyword>
<evidence type="ECO:0000256" key="7">
    <source>
        <dbReference type="SAM" id="Phobius"/>
    </source>
</evidence>
<feature type="domain" description="Rhodopsin" evidence="8">
    <location>
        <begin position="39"/>
        <end position="278"/>
    </location>
</feature>
<dbReference type="HOGENOM" id="CLU_028200_3_1_1"/>
<dbReference type="EMBL" id="JOWA01000122">
    <property type="protein sequence ID" value="KEZ40265.1"/>
    <property type="molecule type" value="Genomic_DNA"/>
</dbReference>
<feature type="region of interest" description="Disordered" evidence="6">
    <location>
        <begin position="303"/>
        <end position="342"/>
    </location>
</feature>
<proteinExistence type="inferred from homology"/>
<evidence type="ECO:0000256" key="2">
    <source>
        <dbReference type="ARBA" id="ARBA00022692"/>
    </source>
</evidence>
<evidence type="ECO:0000256" key="6">
    <source>
        <dbReference type="SAM" id="MobiDB-lite"/>
    </source>
</evidence>
<evidence type="ECO:0000313" key="9">
    <source>
        <dbReference type="EMBL" id="KEZ40265.1"/>
    </source>
</evidence>
<keyword evidence="10" id="KW-1185">Reference proteome</keyword>
<feature type="transmembrane region" description="Helical" evidence="7">
    <location>
        <begin position="20"/>
        <end position="43"/>
    </location>
</feature>
<evidence type="ECO:0000256" key="1">
    <source>
        <dbReference type="ARBA" id="ARBA00004141"/>
    </source>
</evidence>
<accession>A0A084FYV3</accession>
<feature type="transmembrane region" description="Helical" evidence="7">
    <location>
        <begin position="55"/>
        <end position="79"/>
    </location>
</feature>
<protein>
    <recommendedName>
        <fullName evidence="8">Rhodopsin domain-containing protein</fullName>
    </recommendedName>
</protein>
<feature type="transmembrane region" description="Helical" evidence="7">
    <location>
        <begin position="248"/>
        <end position="268"/>
    </location>
</feature>
<reference evidence="9 10" key="1">
    <citation type="journal article" date="2014" name="Genome Announc.">
        <title>Draft genome sequence of the pathogenic fungus Scedosporium apiospermum.</title>
        <authorList>
            <person name="Vandeputte P."/>
            <person name="Ghamrawi S."/>
            <person name="Rechenmann M."/>
            <person name="Iltis A."/>
            <person name="Giraud S."/>
            <person name="Fleury M."/>
            <person name="Thornton C."/>
            <person name="Delhaes L."/>
            <person name="Meyer W."/>
            <person name="Papon N."/>
            <person name="Bouchara J.P."/>
        </authorList>
    </citation>
    <scope>NUCLEOTIDE SEQUENCE [LARGE SCALE GENOMIC DNA]</scope>
    <source>
        <strain evidence="9 10">IHEM 14462</strain>
    </source>
</reference>
<feature type="transmembrane region" description="Helical" evidence="7">
    <location>
        <begin position="133"/>
        <end position="156"/>
    </location>
</feature>
<dbReference type="GO" id="GO:0016020">
    <property type="term" value="C:membrane"/>
    <property type="evidence" value="ECO:0007669"/>
    <property type="project" value="UniProtKB-SubCell"/>
</dbReference>